<evidence type="ECO:0008006" key="3">
    <source>
        <dbReference type="Google" id="ProtNLM"/>
    </source>
</evidence>
<dbReference type="EMBL" id="MWQN01000001">
    <property type="protein sequence ID" value="OPC80094.1"/>
    <property type="molecule type" value="Genomic_DNA"/>
</dbReference>
<dbReference type="Proteomes" id="UP000190037">
    <property type="component" value="Unassembled WGS sequence"/>
</dbReference>
<dbReference type="InterPro" id="IPR029058">
    <property type="entry name" value="AB_hydrolase_fold"/>
</dbReference>
<accession>A0A1T3NTJ1</accession>
<name>A0A1T3NTJ1_9ACTN</name>
<reference evidence="1 2" key="1">
    <citation type="submission" date="2017-03" db="EMBL/GenBank/DDBJ databases">
        <title>Draft genome sequence of Streptomyces scabrisporus NF3, endophyte isolated from Amphipterygium adstringens.</title>
        <authorList>
            <person name="Vazquez M."/>
            <person name="Ceapa C.D."/>
            <person name="Rodriguez Luna D."/>
            <person name="Sanchez Esquivel S."/>
        </authorList>
    </citation>
    <scope>NUCLEOTIDE SEQUENCE [LARGE SCALE GENOMIC DNA]</scope>
    <source>
        <strain evidence="1 2">NF3</strain>
    </source>
</reference>
<evidence type="ECO:0000313" key="1">
    <source>
        <dbReference type="EMBL" id="OPC80094.1"/>
    </source>
</evidence>
<proteinExistence type="predicted"/>
<keyword evidence="2" id="KW-1185">Reference proteome</keyword>
<evidence type="ECO:0000313" key="2">
    <source>
        <dbReference type="Proteomes" id="UP000190037"/>
    </source>
</evidence>
<dbReference type="SUPFAM" id="SSF53474">
    <property type="entry name" value="alpha/beta-Hydrolases"/>
    <property type="match status" value="1"/>
</dbReference>
<dbReference type="AlphaFoldDB" id="A0A1T3NTJ1"/>
<dbReference type="STRING" id="159449.B4N89_03235"/>
<comment type="caution">
    <text evidence="1">The sequence shown here is derived from an EMBL/GenBank/DDBJ whole genome shotgun (WGS) entry which is preliminary data.</text>
</comment>
<protein>
    <recommendedName>
        <fullName evidence="3">AB hydrolase-1 domain-containing protein</fullName>
    </recommendedName>
</protein>
<dbReference type="Gene3D" id="3.40.50.1820">
    <property type="entry name" value="alpha/beta hydrolase"/>
    <property type="match status" value="1"/>
</dbReference>
<organism evidence="1 2">
    <name type="scientific">Embleya scabrispora</name>
    <dbReference type="NCBI Taxonomy" id="159449"/>
    <lineage>
        <taxon>Bacteria</taxon>
        <taxon>Bacillati</taxon>
        <taxon>Actinomycetota</taxon>
        <taxon>Actinomycetes</taxon>
        <taxon>Kitasatosporales</taxon>
        <taxon>Streptomycetaceae</taxon>
        <taxon>Embleya</taxon>
    </lineage>
</organism>
<sequence length="405" mass="42175">MLAALAAPVLLGAGTAGGARAGTRDPAASAVERIGGALGDSGGELVARGREHGPGWIRTTLELRDAAVPLVVDVVADTGHVPRRVAYLLPGGGLDFASNFFTPTAHNLAHHLRTRGYLVVGISPRENGATAADLTAEWGLAAHKRDARKVIDAVDAALRVPYDLLGHSAGAALALDLAADRAPGPRRVMVLDTTGPYEGDLAVRAARTRAALDAQLASGVYANDPGLKGLLARAVGDPNGASAVPRPVDPASRFTHAALAHFALVHTAKLPGATNWIYEQGFAAGTFAFGATPSDDRYALTHTPLATWADATARFGGGLIPIALLRDLTAIWAGEESVYRIDWSAIGAEVTWINTALGRGDHPQGANLIRDGGNPKVTFTVIPDYGHGDPVWSSTADRDVWRLLV</sequence>
<gene>
    <name evidence="1" type="ORF">B4N89_03235</name>
</gene>